<evidence type="ECO:0000313" key="1">
    <source>
        <dbReference type="EMBL" id="SFP77090.1"/>
    </source>
</evidence>
<reference evidence="2" key="1">
    <citation type="submission" date="2016-10" db="EMBL/GenBank/DDBJ databases">
        <authorList>
            <person name="Varghese N."/>
            <person name="Submissions S."/>
        </authorList>
    </citation>
    <scope>NUCLEOTIDE SEQUENCE [LARGE SCALE GENOMIC DNA]</scope>
    <source>
        <strain evidence="2">JCM 18195</strain>
    </source>
</reference>
<accession>A0A1I5T236</accession>
<dbReference type="AlphaFoldDB" id="A0A1I5T236"/>
<proteinExistence type="predicted"/>
<dbReference type="RefSeq" id="WP_092430308.1">
    <property type="nucleotide sequence ID" value="NZ_FOXM01000005.1"/>
</dbReference>
<dbReference type="OrthoDB" id="5724405at2"/>
<evidence type="ECO:0000313" key="2">
    <source>
        <dbReference type="Proteomes" id="UP000243084"/>
    </source>
</evidence>
<name>A0A1I5T236_9GAMM</name>
<keyword evidence="2" id="KW-1185">Reference proteome</keyword>
<sequence length="594" mass="66528">MDLHASYALLRVTPPDLPTLSCCAPQPAALRAWLGELPKANLGETARRLYGALQELARLRTPPANRLQLLDLVQPEVRYVCTQLQQHLRSQVVILDARRQQIAALCQALHQQLARAAKLTASEALQLPDGDSNQQLSARALLLTLQGLYQLLCQSSWLYTAPSQGLWLELHQLYRAATSRQLERLPLQHASQGAARTIEQYYLASLLLGSARCNQLRQQAILLLGQNLPSWSRLARLQDSRLPGSLFAFAPTTDSPPRFTSLLQEEEPAQLLGLDPQSLVDALHEYLLLGREQRVHARLPVLHGVTDDLLQHLCTAWSAPAERAFNRIPGSGSLSACVGIRALHYHLAGRRSFADCLQLPEHEVSVDFQRRLREQDPWSRAFDADRHGEALHKPRERIDYRQGETPPAEREEYPLHQLPVVNHSPGGYCLAWDASPPEQLQTGDLIGLQHPGERGWNIALIRWIRQPHGSGLQLGIELLAPRAQPCGLRLLQRSDQHAHYLRGLLLGAIPTLGRPALLIAPHLPFQQGQKVQLNLDGREQTILLTHRHALSGNFNQFEYRPLATATAHERKPVTAWRLVEDPGPEGFDSLWESL</sequence>
<protein>
    <recommendedName>
        <fullName evidence="3">Molecular chaperone</fullName>
    </recommendedName>
</protein>
<organism evidence="1 2">
    <name type="scientific">Geopseudomonas sagittaria</name>
    <dbReference type="NCBI Taxonomy" id="1135990"/>
    <lineage>
        <taxon>Bacteria</taxon>
        <taxon>Pseudomonadati</taxon>
        <taxon>Pseudomonadota</taxon>
        <taxon>Gammaproteobacteria</taxon>
        <taxon>Pseudomonadales</taxon>
        <taxon>Pseudomonadaceae</taxon>
        <taxon>Geopseudomonas</taxon>
    </lineage>
</organism>
<dbReference type="EMBL" id="FOXM01000005">
    <property type="protein sequence ID" value="SFP77090.1"/>
    <property type="molecule type" value="Genomic_DNA"/>
</dbReference>
<evidence type="ECO:0008006" key="3">
    <source>
        <dbReference type="Google" id="ProtNLM"/>
    </source>
</evidence>
<gene>
    <name evidence="1" type="ORF">SAMN05216229_105234</name>
</gene>
<dbReference type="Proteomes" id="UP000243084">
    <property type="component" value="Unassembled WGS sequence"/>
</dbReference>